<sequence>MMAFAVAGIVSYIDPVYIGWRLLLGSAAVPSIIQWIGYHYHLPQTPRYAFVKEGVEECEKVGFQSIFAHKS</sequence>
<dbReference type="Gene3D" id="1.20.1250.20">
    <property type="entry name" value="MFS general substrate transporter like domains"/>
    <property type="match status" value="1"/>
</dbReference>
<evidence type="ECO:0000259" key="5">
    <source>
        <dbReference type="PROSITE" id="PS50850"/>
    </source>
</evidence>
<keyword evidence="3" id="KW-1133">Transmembrane helix</keyword>
<evidence type="ECO:0000313" key="6">
    <source>
        <dbReference type="Proteomes" id="UP000887540"/>
    </source>
</evidence>
<evidence type="ECO:0000256" key="4">
    <source>
        <dbReference type="ARBA" id="ARBA00023136"/>
    </source>
</evidence>
<keyword evidence="6" id="KW-1185">Reference proteome</keyword>
<dbReference type="InterPro" id="IPR005828">
    <property type="entry name" value="MFS_sugar_transport-like"/>
</dbReference>
<dbReference type="PROSITE" id="PS50850">
    <property type="entry name" value="MFS"/>
    <property type="match status" value="1"/>
</dbReference>
<reference evidence="7" key="1">
    <citation type="submission" date="2022-11" db="UniProtKB">
        <authorList>
            <consortium name="WormBaseParasite"/>
        </authorList>
    </citation>
    <scope>IDENTIFICATION</scope>
</reference>
<dbReference type="WBParaSite" id="ACRNAN_scaffold3958.g16442.t1">
    <property type="protein sequence ID" value="ACRNAN_scaffold3958.g16442.t1"/>
    <property type="gene ID" value="ACRNAN_scaffold3958.g16442"/>
</dbReference>
<evidence type="ECO:0000256" key="3">
    <source>
        <dbReference type="ARBA" id="ARBA00022989"/>
    </source>
</evidence>
<feature type="domain" description="Major facilitator superfamily (MFS) profile" evidence="5">
    <location>
        <begin position="1"/>
        <end position="71"/>
    </location>
</feature>
<protein>
    <submittedName>
        <fullName evidence="7">Major facilitator superfamily (MFS) profile domain-containing protein</fullName>
    </submittedName>
</protein>
<organism evidence="6 7">
    <name type="scientific">Acrobeloides nanus</name>
    <dbReference type="NCBI Taxonomy" id="290746"/>
    <lineage>
        <taxon>Eukaryota</taxon>
        <taxon>Metazoa</taxon>
        <taxon>Ecdysozoa</taxon>
        <taxon>Nematoda</taxon>
        <taxon>Chromadorea</taxon>
        <taxon>Rhabditida</taxon>
        <taxon>Tylenchina</taxon>
        <taxon>Cephalobomorpha</taxon>
        <taxon>Cephaloboidea</taxon>
        <taxon>Cephalobidae</taxon>
        <taxon>Acrobeloides</taxon>
    </lineage>
</organism>
<dbReference type="GO" id="GO:0016020">
    <property type="term" value="C:membrane"/>
    <property type="evidence" value="ECO:0007669"/>
    <property type="project" value="UniProtKB-SubCell"/>
</dbReference>
<evidence type="ECO:0000256" key="2">
    <source>
        <dbReference type="ARBA" id="ARBA00022692"/>
    </source>
</evidence>
<dbReference type="InterPro" id="IPR020846">
    <property type="entry name" value="MFS_dom"/>
</dbReference>
<dbReference type="Proteomes" id="UP000887540">
    <property type="component" value="Unplaced"/>
</dbReference>
<accession>A0A914DT08</accession>
<dbReference type="InterPro" id="IPR036259">
    <property type="entry name" value="MFS_trans_sf"/>
</dbReference>
<dbReference type="GO" id="GO:0022857">
    <property type="term" value="F:transmembrane transporter activity"/>
    <property type="evidence" value="ECO:0007669"/>
    <property type="project" value="InterPro"/>
</dbReference>
<keyword evidence="2" id="KW-0812">Transmembrane</keyword>
<keyword evidence="4" id="KW-0472">Membrane</keyword>
<evidence type="ECO:0000313" key="7">
    <source>
        <dbReference type="WBParaSite" id="ACRNAN_scaffold3958.g16442.t1"/>
    </source>
</evidence>
<name>A0A914DT08_9BILA</name>
<evidence type="ECO:0000256" key="1">
    <source>
        <dbReference type="ARBA" id="ARBA00004141"/>
    </source>
</evidence>
<dbReference type="Pfam" id="PF00083">
    <property type="entry name" value="Sugar_tr"/>
    <property type="match status" value="1"/>
</dbReference>
<proteinExistence type="predicted"/>
<dbReference type="AlphaFoldDB" id="A0A914DT08"/>
<comment type="subcellular location">
    <subcellularLocation>
        <location evidence="1">Membrane</location>
        <topology evidence="1">Multi-pass membrane protein</topology>
    </subcellularLocation>
</comment>